<dbReference type="PANTHER" id="PTHR10285">
    <property type="entry name" value="URIDINE KINASE"/>
    <property type="match status" value="1"/>
</dbReference>
<dbReference type="AlphaFoldDB" id="A0A0P4WLM6"/>
<protein>
    <recommendedName>
        <fullName evidence="2">Phosphoribulokinase/uridine kinase domain-containing protein</fullName>
    </recommendedName>
</protein>
<accession>A0A0P4WLM6</accession>
<sequence>MSSWLVVGISGVTNGGKSTLAQQLQSRLPTHTQVISQDDYFYPKDSQYHVPCPGGLAHHNWDIISALDMKKMVCDVTEIVKSHPDQNDSSHKGGTGSPLSEEVGLRPVLLMDGFILYDDPEILELCDLRYFFTLTQEECWERRSQRTYDPPDPPGYFEACVWPMYEEHLVKVKEGVPNVVFLDGMEENLSAVLQQVTAAARLKGKKYPGAILG</sequence>
<reference evidence="1" key="1">
    <citation type="submission" date="2015-09" db="EMBL/GenBank/DDBJ databases">
        <title>Scylla olivacea transcriptome.</title>
        <authorList>
            <person name="Ikhwanuddin M."/>
        </authorList>
    </citation>
    <scope>NUCLEOTIDE SEQUENCE</scope>
</reference>
<dbReference type="EMBL" id="GDRN01063000">
    <property type="protein sequence ID" value="JAI65020.1"/>
    <property type="molecule type" value="Transcribed_RNA"/>
</dbReference>
<name>A0A0P4WLM6_SCYOL</name>
<dbReference type="Gene3D" id="3.40.50.300">
    <property type="entry name" value="P-loop containing nucleotide triphosphate hydrolases"/>
    <property type="match status" value="1"/>
</dbReference>
<dbReference type="EMBL" id="GDRN01062998">
    <property type="protein sequence ID" value="JAI65021.1"/>
    <property type="molecule type" value="Transcribed_RNA"/>
</dbReference>
<evidence type="ECO:0008006" key="2">
    <source>
        <dbReference type="Google" id="ProtNLM"/>
    </source>
</evidence>
<organism evidence="1">
    <name type="scientific">Scylla olivacea</name>
    <name type="common">Orange mud crab</name>
    <name type="synonym">Cancer olivacea</name>
    <dbReference type="NCBI Taxonomy" id="85551"/>
    <lineage>
        <taxon>Eukaryota</taxon>
        <taxon>Metazoa</taxon>
        <taxon>Ecdysozoa</taxon>
        <taxon>Arthropoda</taxon>
        <taxon>Crustacea</taxon>
        <taxon>Multicrustacea</taxon>
        <taxon>Malacostraca</taxon>
        <taxon>Eumalacostraca</taxon>
        <taxon>Eucarida</taxon>
        <taxon>Decapoda</taxon>
        <taxon>Pleocyemata</taxon>
        <taxon>Brachyura</taxon>
        <taxon>Eubrachyura</taxon>
        <taxon>Portunoidea</taxon>
        <taxon>Portunidae</taxon>
        <taxon>Portuninae</taxon>
        <taxon>Scylla</taxon>
    </lineage>
</organism>
<dbReference type="InterPro" id="IPR027417">
    <property type="entry name" value="P-loop_NTPase"/>
</dbReference>
<proteinExistence type="predicted"/>
<dbReference type="SUPFAM" id="SSF52540">
    <property type="entry name" value="P-loop containing nucleoside triphosphate hydrolases"/>
    <property type="match status" value="1"/>
</dbReference>
<evidence type="ECO:0000313" key="1">
    <source>
        <dbReference type="EMBL" id="JAI65020.1"/>
    </source>
</evidence>